<dbReference type="GO" id="GO:0005829">
    <property type="term" value="C:cytosol"/>
    <property type="evidence" value="ECO:0007669"/>
    <property type="project" value="TreeGrafter"/>
</dbReference>
<keyword evidence="4" id="KW-0238">DNA-binding</keyword>
<accession>A0A832R8N7</accession>
<evidence type="ECO:0000256" key="6">
    <source>
        <dbReference type="PROSITE-ProRule" id="PRU00169"/>
    </source>
</evidence>
<sequence>MAKSDKTVLIVEDEKELLESYQEIVETAGYNVIPVSDGYQALDVLGKRHKEIDLVLLDLMMLGVDGLEVLKAMRADKVKYGEAPVIILTNMTSESVIRESFNLGASSYLVKADLDYQGLAKELERYLGEGESL</sequence>
<dbReference type="GO" id="GO:0000976">
    <property type="term" value="F:transcription cis-regulatory region binding"/>
    <property type="evidence" value="ECO:0007669"/>
    <property type="project" value="TreeGrafter"/>
</dbReference>
<dbReference type="SMART" id="SM00448">
    <property type="entry name" value="REC"/>
    <property type="match status" value="1"/>
</dbReference>
<keyword evidence="3" id="KW-0805">Transcription regulation</keyword>
<dbReference type="AlphaFoldDB" id="A0A832R8N7"/>
<evidence type="ECO:0000313" key="8">
    <source>
        <dbReference type="EMBL" id="HHX99090.1"/>
    </source>
</evidence>
<dbReference type="Proteomes" id="UP000576550">
    <property type="component" value="Unassembled WGS sequence"/>
</dbReference>
<evidence type="ECO:0000256" key="5">
    <source>
        <dbReference type="ARBA" id="ARBA00023163"/>
    </source>
</evidence>
<dbReference type="PROSITE" id="PS50110">
    <property type="entry name" value="RESPONSE_REGULATORY"/>
    <property type="match status" value="1"/>
</dbReference>
<evidence type="ECO:0000313" key="9">
    <source>
        <dbReference type="Proteomes" id="UP000576550"/>
    </source>
</evidence>
<evidence type="ECO:0000256" key="3">
    <source>
        <dbReference type="ARBA" id="ARBA00023015"/>
    </source>
</evidence>
<gene>
    <name evidence="8" type="ORF">GX533_00160</name>
</gene>
<keyword evidence="2" id="KW-0902">Two-component regulatory system</keyword>
<organism evidence="8 9">
    <name type="scientific">Candidatus Dojkabacteria bacterium</name>
    <dbReference type="NCBI Taxonomy" id="2099670"/>
    <lineage>
        <taxon>Bacteria</taxon>
        <taxon>Candidatus Dojkabacteria</taxon>
    </lineage>
</organism>
<feature type="modified residue" description="4-aspartylphosphate" evidence="6">
    <location>
        <position position="58"/>
    </location>
</feature>
<dbReference type="EMBL" id="DUTP01000001">
    <property type="protein sequence ID" value="HHX99090.1"/>
    <property type="molecule type" value="Genomic_DNA"/>
</dbReference>
<dbReference type="InterPro" id="IPR039420">
    <property type="entry name" value="WalR-like"/>
</dbReference>
<comment type="caution">
    <text evidence="8">The sequence shown here is derived from an EMBL/GenBank/DDBJ whole genome shotgun (WGS) entry which is preliminary data.</text>
</comment>
<keyword evidence="5" id="KW-0804">Transcription</keyword>
<evidence type="ECO:0000256" key="2">
    <source>
        <dbReference type="ARBA" id="ARBA00023012"/>
    </source>
</evidence>
<dbReference type="GO" id="GO:0006355">
    <property type="term" value="P:regulation of DNA-templated transcription"/>
    <property type="evidence" value="ECO:0007669"/>
    <property type="project" value="TreeGrafter"/>
</dbReference>
<name>A0A832R8N7_9BACT</name>
<dbReference type="PANTHER" id="PTHR48111">
    <property type="entry name" value="REGULATOR OF RPOS"/>
    <property type="match status" value="1"/>
</dbReference>
<reference evidence="8 9" key="1">
    <citation type="journal article" date="2020" name="Biotechnol. Biofuels">
        <title>New insights from the biogas microbiome by comprehensive genome-resolved metagenomics of nearly 1600 species originating from multiple anaerobic digesters.</title>
        <authorList>
            <person name="Campanaro S."/>
            <person name="Treu L."/>
            <person name="Rodriguez-R L.M."/>
            <person name="Kovalovszki A."/>
            <person name="Ziels R.M."/>
            <person name="Maus I."/>
            <person name="Zhu X."/>
            <person name="Kougias P.G."/>
            <person name="Basile A."/>
            <person name="Luo G."/>
            <person name="Schluter A."/>
            <person name="Konstantinidis K.T."/>
            <person name="Angelidaki I."/>
        </authorList>
    </citation>
    <scope>NUCLEOTIDE SEQUENCE [LARGE SCALE GENOMIC DNA]</scope>
    <source>
        <strain evidence="8">AS05jafATM_89</strain>
    </source>
</reference>
<dbReference type="Pfam" id="PF00072">
    <property type="entry name" value="Response_reg"/>
    <property type="match status" value="1"/>
</dbReference>
<dbReference type="GO" id="GO:0032993">
    <property type="term" value="C:protein-DNA complex"/>
    <property type="evidence" value="ECO:0007669"/>
    <property type="project" value="TreeGrafter"/>
</dbReference>
<protein>
    <submittedName>
        <fullName evidence="8">Response regulator</fullName>
    </submittedName>
</protein>
<evidence type="ECO:0000259" key="7">
    <source>
        <dbReference type="PROSITE" id="PS50110"/>
    </source>
</evidence>
<dbReference type="InterPro" id="IPR011006">
    <property type="entry name" value="CheY-like_superfamily"/>
</dbReference>
<dbReference type="PANTHER" id="PTHR48111:SF1">
    <property type="entry name" value="TWO-COMPONENT RESPONSE REGULATOR ORR33"/>
    <property type="match status" value="1"/>
</dbReference>
<dbReference type="Gene3D" id="3.40.50.2300">
    <property type="match status" value="1"/>
</dbReference>
<proteinExistence type="predicted"/>
<evidence type="ECO:0000256" key="1">
    <source>
        <dbReference type="ARBA" id="ARBA00022553"/>
    </source>
</evidence>
<feature type="domain" description="Response regulatory" evidence="7">
    <location>
        <begin position="7"/>
        <end position="126"/>
    </location>
</feature>
<dbReference type="SUPFAM" id="SSF52172">
    <property type="entry name" value="CheY-like"/>
    <property type="match status" value="1"/>
</dbReference>
<dbReference type="InterPro" id="IPR001789">
    <property type="entry name" value="Sig_transdc_resp-reg_receiver"/>
</dbReference>
<dbReference type="GO" id="GO:0000156">
    <property type="term" value="F:phosphorelay response regulator activity"/>
    <property type="evidence" value="ECO:0007669"/>
    <property type="project" value="TreeGrafter"/>
</dbReference>
<keyword evidence="1 6" id="KW-0597">Phosphoprotein</keyword>
<evidence type="ECO:0000256" key="4">
    <source>
        <dbReference type="ARBA" id="ARBA00023125"/>
    </source>
</evidence>